<evidence type="ECO:0000256" key="5">
    <source>
        <dbReference type="ARBA" id="ARBA00022989"/>
    </source>
</evidence>
<dbReference type="Proteomes" id="UP000237082">
    <property type="component" value="Unassembled WGS sequence"/>
</dbReference>
<evidence type="ECO:0000256" key="6">
    <source>
        <dbReference type="ARBA" id="ARBA00023136"/>
    </source>
</evidence>
<name>A0A2S5DJV4_9NEIS</name>
<dbReference type="AlphaFoldDB" id="A0A2S5DJV4"/>
<dbReference type="InterPro" id="IPR029020">
    <property type="entry name" value="Ammonium/urea_transptr"/>
</dbReference>
<feature type="transmembrane region" description="Helical" evidence="8">
    <location>
        <begin position="272"/>
        <end position="290"/>
    </location>
</feature>
<dbReference type="OrthoDB" id="9816034at2"/>
<evidence type="ECO:0000313" key="11">
    <source>
        <dbReference type="Proteomes" id="UP000237082"/>
    </source>
</evidence>
<evidence type="ECO:0000256" key="1">
    <source>
        <dbReference type="ARBA" id="ARBA00004141"/>
    </source>
</evidence>
<keyword evidence="4 8" id="KW-0812">Transmembrane</keyword>
<evidence type="ECO:0000256" key="3">
    <source>
        <dbReference type="ARBA" id="ARBA00022448"/>
    </source>
</evidence>
<reference evidence="11" key="1">
    <citation type="submission" date="2018-02" db="EMBL/GenBank/DDBJ databases">
        <authorList>
            <person name="O'Hara-Hanley K."/>
            <person name="Soby S."/>
        </authorList>
    </citation>
    <scope>NUCLEOTIDE SEQUENCE [LARGE SCALE GENOMIC DNA]</scope>
    <source>
        <strain evidence="11">MWU14-2602</strain>
    </source>
</reference>
<dbReference type="GO" id="GO:0005886">
    <property type="term" value="C:plasma membrane"/>
    <property type="evidence" value="ECO:0007669"/>
    <property type="project" value="UniProtKB-SubCell"/>
</dbReference>
<accession>A0A2S5DJV4</accession>
<organism evidence="10 11">
    <name type="scientific">Chromobacterium alticapitis</name>
    <dbReference type="NCBI Taxonomy" id="2073169"/>
    <lineage>
        <taxon>Bacteria</taxon>
        <taxon>Pseudomonadati</taxon>
        <taxon>Pseudomonadota</taxon>
        <taxon>Betaproteobacteria</taxon>
        <taxon>Neisseriales</taxon>
        <taxon>Chromobacteriaceae</taxon>
        <taxon>Chromobacterium</taxon>
    </lineage>
</organism>
<evidence type="ECO:0000256" key="2">
    <source>
        <dbReference type="ARBA" id="ARBA00005887"/>
    </source>
</evidence>
<proteinExistence type="inferred from homology"/>
<dbReference type="PANTHER" id="PTHR43029:SF10">
    <property type="entry name" value="AMMONIUM TRANSPORTER MEP2"/>
    <property type="match status" value="1"/>
</dbReference>
<feature type="transmembrane region" description="Helical" evidence="8">
    <location>
        <begin position="188"/>
        <end position="206"/>
    </location>
</feature>
<evidence type="ECO:0000313" key="10">
    <source>
        <dbReference type="EMBL" id="POZ63309.1"/>
    </source>
</evidence>
<dbReference type="InterPro" id="IPR001905">
    <property type="entry name" value="Ammonium_transpt"/>
</dbReference>
<comment type="similarity">
    <text evidence="2 8">Belongs to the ammonia transporter channel (TC 1.A.11.2) family.</text>
</comment>
<feature type="transmembrane region" description="Helical" evidence="8">
    <location>
        <begin position="249"/>
        <end position="266"/>
    </location>
</feature>
<comment type="caution">
    <text evidence="10">The sequence shown here is derived from an EMBL/GenBank/DDBJ whole genome shotgun (WGS) entry which is preliminary data.</text>
</comment>
<dbReference type="Pfam" id="PF00909">
    <property type="entry name" value="Ammonium_transp"/>
    <property type="match status" value="1"/>
</dbReference>
<gene>
    <name evidence="10" type="ORF">C2I19_04180</name>
</gene>
<feature type="domain" description="Ammonium transporter AmtB-like" evidence="9">
    <location>
        <begin position="1"/>
        <end position="395"/>
    </location>
</feature>
<keyword evidence="7 8" id="KW-0924">Ammonia transport</keyword>
<keyword evidence="3 8" id="KW-0813">Transport</keyword>
<sequence>MLLCASLVMLMTPGLAFFYGGLVGRKNVLTIMAQSFMSLGWTTVLWFAFGYSMCFGPSWHGIIGDPTYYAFMRGVTLSSMYAGNDAGIPLIVHVAYQMMFAIITPALITGAFANRVTVKAYFLFLTGWLVLVYFPFVHMVWSPDGLLAKWGVLDFAGGIVVHNTAGFAALASILYVGRRSLVENKPHNVPLIALGTGLLWFGWYGFNAGSELKVDAVTASAFLNTDVAASFAGTAWFLLEWSHAKQPKFVGLLTGAVAGLATITPAAGYVSLSSAAVIGLIAAVVCYFAVQLKNRLQWDDALDVWGVHGVGGLLGTILLGVFATKGWNAAGADGLLYGNADFLFKQVVAAVVSGAWAFGFTYGMLWLIDRVTPVKVGAAVEQAGLDVSLHGEEAYI</sequence>
<dbReference type="InterPro" id="IPR018047">
    <property type="entry name" value="Ammonium_transpt_CS"/>
</dbReference>
<dbReference type="NCBIfam" id="TIGR00836">
    <property type="entry name" value="amt"/>
    <property type="match status" value="1"/>
</dbReference>
<dbReference type="PROSITE" id="PS01219">
    <property type="entry name" value="AMMONIUM_TRANSP"/>
    <property type="match status" value="1"/>
</dbReference>
<keyword evidence="11" id="KW-1185">Reference proteome</keyword>
<feature type="transmembrane region" description="Helical" evidence="8">
    <location>
        <begin position="90"/>
        <end position="113"/>
    </location>
</feature>
<feature type="transmembrane region" description="Helical" evidence="8">
    <location>
        <begin position="218"/>
        <end position="237"/>
    </location>
</feature>
<evidence type="ECO:0000256" key="4">
    <source>
        <dbReference type="ARBA" id="ARBA00022692"/>
    </source>
</evidence>
<dbReference type="GO" id="GO:0008519">
    <property type="term" value="F:ammonium channel activity"/>
    <property type="evidence" value="ECO:0007669"/>
    <property type="project" value="InterPro"/>
</dbReference>
<comment type="subcellular location">
    <subcellularLocation>
        <location evidence="8">Cell membrane</location>
        <topology evidence="8">Multi-pass membrane protein</topology>
    </subcellularLocation>
    <subcellularLocation>
        <location evidence="1">Membrane</location>
        <topology evidence="1">Multi-pass membrane protein</topology>
    </subcellularLocation>
</comment>
<dbReference type="EMBL" id="PQWB01000017">
    <property type="protein sequence ID" value="POZ63309.1"/>
    <property type="molecule type" value="Genomic_DNA"/>
</dbReference>
<dbReference type="Gene3D" id="1.10.3430.10">
    <property type="entry name" value="Ammonium transporter AmtB like domains"/>
    <property type="match status" value="1"/>
</dbReference>
<keyword evidence="5 8" id="KW-1133">Transmembrane helix</keyword>
<evidence type="ECO:0000256" key="8">
    <source>
        <dbReference type="RuleBase" id="RU362002"/>
    </source>
</evidence>
<feature type="transmembrane region" description="Helical" evidence="8">
    <location>
        <begin position="153"/>
        <end position="176"/>
    </location>
</feature>
<feature type="transmembrane region" description="Helical" evidence="8">
    <location>
        <begin position="120"/>
        <end position="141"/>
    </location>
</feature>
<protein>
    <recommendedName>
        <fullName evidence="8">Ammonium transporter</fullName>
    </recommendedName>
</protein>
<feature type="transmembrane region" description="Helical" evidence="8">
    <location>
        <begin position="32"/>
        <end position="55"/>
    </location>
</feature>
<feature type="transmembrane region" description="Helical" evidence="8">
    <location>
        <begin position="302"/>
        <end position="323"/>
    </location>
</feature>
<evidence type="ECO:0000256" key="7">
    <source>
        <dbReference type="ARBA" id="ARBA00023177"/>
    </source>
</evidence>
<dbReference type="SUPFAM" id="SSF111352">
    <property type="entry name" value="Ammonium transporter"/>
    <property type="match status" value="1"/>
</dbReference>
<evidence type="ECO:0000259" key="9">
    <source>
        <dbReference type="Pfam" id="PF00909"/>
    </source>
</evidence>
<feature type="transmembrane region" description="Helical" evidence="8">
    <location>
        <begin position="343"/>
        <end position="368"/>
    </location>
</feature>
<dbReference type="PANTHER" id="PTHR43029">
    <property type="entry name" value="AMMONIUM TRANSPORTER MEP2"/>
    <property type="match status" value="1"/>
</dbReference>
<keyword evidence="6 8" id="KW-0472">Membrane</keyword>
<dbReference type="InterPro" id="IPR024041">
    <property type="entry name" value="NH4_transpt_AmtB-like_dom"/>
</dbReference>